<accession>A0A7J7MKN5</accession>
<comment type="caution">
    <text evidence="3">The sequence shown here is derived from an EMBL/GenBank/DDBJ whole genome shotgun (WGS) entry which is preliminary data.</text>
</comment>
<evidence type="ECO:0000256" key="1">
    <source>
        <dbReference type="SAM" id="MobiDB-lite"/>
    </source>
</evidence>
<keyword evidence="2" id="KW-1133">Transmembrane helix</keyword>
<gene>
    <name evidence="3" type="ORF">GIB67_019972</name>
</gene>
<feature type="compositionally biased region" description="Basic and acidic residues" evidence="1">
    <location>
        <begin position="102"/>
        <end position="118"/>
    </location>
</feature>
<dbReference type="OrthoDB" id="1906668at2759"/>
<keyword evidence="2" id="KW-0472">Membrane</keyword>
<protein>
    <submittedName>
        <fullName evidence="3">Uncharacterized protein</fullName>
    </submittedName>
</protein>
<name>A0A7J7MKN5_9MAGN</name>
<proteinExistence type="predicted"/>
<reference evidence="3 4" key="1">
    <citation type="journal article" date="2020" name="IScience">
        <title>Genome Sequencing of the Endangered Kingdonia uniflora (Circaeasteraceae, Ranunculales) Reveals Potential Mechanisms of Evolutionary Specialization.</title>
        <authorList>
            <person name="Sun Y."/>
            <person name="Deng T."/>
            <person name="Zhang A."/>
            <person name="Moore M.J."/>
            <person name="Landis J.B."/>
            <person name="Lin N."/>
            <person name="Zhang H."/>
            <person name="Zhang X."/>
            <person name="Huang J."/>
            <person name="Zhang X."/>
            <person name="Sun H."/>
            <person name="Wang H."/>
        </authorList>
    </citation>
    <scope>NUCLEOTIDE SEQUENCE [LARGE SCALE GENOMIC DNA]</scope>
    <source>
        <strain evidence="3">TB1705</strain>
        <tissue evidence="3">Leaf</tissue>
    </source>
</reference>
<keyword evidence="4" id="KW-1185">Reference proteome</keyword>
<sequence length="118" mass="13226">MSVSAPVVIYPNTVTTQPASHFKSSFRPVYIILAVIVVLTAISCFLGQLCARRFSNPKPRRESDFNHREKDLEYVFKKRNRTVKPVGHGETTEPVPTNNDEIQGKRKPSEDGKIIASA</sequence>
<feature type="transmembrane region" description="Helical" evidence="2">
    <location>
        <begin position="29"/>
        <end position="51"/>
    </location>
</feature>
<organism evidence="3 4">
    <name type="scientific">Kingdonia uniflora</name>
    <dbReference type="NCBI Taxonomy" id="39325"/>
    <lineage>
        <taxon>Eukaryota</taxon>
        <taxon>Viridiplantae</taxon>
        <taxon>Streptophyta</taxon>
        <taxon>Embryophyta</taxon>
        <taxon>Tracheophyta</taxon>
        <taxon>Spermatophyta</taxon>
        <taxon>Magnoliopsida</taxon>
        <taxon>Ranunculales</taxon>
        <taxon>Circaeasteraceae</taxon>
        <taxon>Kingdonia</taxon>
    </lineage>
</organism>
<keyword evidence="2" id="KW-0812">Transmembrane</keyword>
<dbReference type="PANTHER" id="PTHR33429:SF7">
    <property type="entry name" value="OS02G0708000 PROTEIN"/>
    <property type="match status" value="1"/>
</dbReference>
<dbReference type="AlphaFoldDB" id="A0A7J7MKN5"/>
<dbReference type="EMBL" id="JACGCM010001428">
    <property type="protein sequence ID" value="KAF6155446.1"/>
    <property type="molecule type" value="Genomic_DNA"/>
</dbReference>
<dbReference type="PANTHER" id="PTHR33429">
    <property type="entry name" value="OS02G0708000 PROTEIN-RELATED"/>
    <property type="match status" value="1"/>
</dbReference>
<dbReference type="Proteomes" id="UP000541444">
    <property type="component" value="Unassembled WGS sequence"/>
</dbReference>
<evidence type="ECO:0000256" key="2">
    <source>
        <dbReference type="SAM" id="Phobius"/>
    </source>
</evidence>
<evidence type="ECO:0000313" key="4">
    <source>
        <dbReference type="Proteomes" id="UP000541444"/>
    </source>
</evidence>
<evidence type="ECO:0000313" key="3">
    <source>
        <dbReference type="EMBL" id="KAF6155446.1"/>
    </source>
</evidence>
<feature type="region of interest" description="Disordered" evidence="1">
    <location>
        <begin position="83"/>
        <end position="118"/>
    </location>
</feature>